<sequence length="269" mass="30921">MYIPFYIILPLLEKIVPGTCSISVSDKLLFDRWEPMVSVAFNVCKEIVDISAQSLFYTVQLKSGPSNMHFTRQLHEASIQTILISHHSKLNEVVISGHIKNMIFILEDIDELLSLIFETIANEHPSGSNQARKSGLANNEKQLAGALPHYCIKLNDHLVRSSEKRCDEQVNITTEELKDTSVLSDHLSKRARGFSGNKVWNPKNYLVFVLKSTERYHVNQRHETQLPHYKRATKTANTRFRVDVTDSLIFCFKLFWRFFKGRKNGDLPS</sequence>
<keyword evidence="2" id="KW-1185">Reference proteome</keyword>
<organism evidence="1 2">
    <name type="scientific">Bemisia tabaci</name>
    <name type="common">Sweetpotato whitefly</name>
    <name type="synonym">Aleurodes tabaci</name>
    <dbReference type="NCBI Taxonomy" id="7038"/>
    <lineage>
        <taxon>Eukaryota</taxon>
        <taxon>Metazoa</taxon>
        <taxon>Ecdysozoa</taxon>
        <taxon>Arthropoda</taxon>
        <taxon>Hexapoda</taxon>
        <taxon>Insecta</taxon>
        <taxon>Pterygota</taxon>
        <taxon>Neoptera</taxon>
        <taxon>Paraneoptera</taxon>
        <taxon>Hemiptera</taxon>
        <taxon>Sternorrhyncha</taxon>
        <taxon>Aleyrodoidea</taxon>
        <taxon>Aleyrodidae</taxon>
        <taxon>Aleyrodinae</taxon>
        <taxon>Bemisia</taxon>
    </lineage>
</organism>
<protein>
    <submittedName>
        <fullName evidence="1">Uncharacterized protein</fullName>
    </submittedName>
</protein>
<proteinExistence type="predicted"/>
<reference evidence="1" key="1">
    <citation type="submission" date="2021-12" db="EMBL/GenBank/DDBJ databases">
        <authorList>
            <person name="King R."/>
        </authorList>
    </citation>
    <scope>NUCLEOTIDE SEQUENCE</scope>
</reference>
<evidence type="ECO:0000313" key="2">
    <source>
        <dbReference type="Proteomes" id="UP001152759"/>
    </source>
</evidence>
<gene>
    <name evidence="1" type="ORF">BEMITA_LOCUS9120</name>
</gene>
<dbReference type="Proteomes" id="UP001152759">
    <property type="component" value="Chromosome 5"/>
</dbReference>
<dbReference type="EMBL" id="OU963866">
    <property type="protein sequence ID" value="CAH0390395.1"/>
    <property type="molecule type" value="Genomic_DNA"/>
</dbReference>
<dbReference type="AlphaFoldDB" id="A0A9P0ADH9"/>
<evidence type="ECO:0000313" key="1">
    <source>
        <dbReference type="EMBL" id="CAH0390395.1"/>
    </source>
</evidence>
<accession>A0A9P0ADH9</accession>
<name>A0A9P0ADH9_BEMTA</name>